<reference evidence="6" key="1">
    <citation type="submission" date="2025-08" db="UniProtKB">
        <authorList>
            <consortium name="RefSeq"/>
        </authorList>
    </citation>
    <scope>IDENTIFICATION</scope>
    <source>
        <tissue evidence="6">Whole organism</tissue>
    </source>
</reference>
<name>A0A9C6U4E6_FRAOC</name>
<dbReference type="PROSITE" id="PS50082">
    <property type="entry name" value="WD_REPEATS_2"/>
    <property type="match status" value="2"/>
</dbReference>
<evidence type="ECO:0000256" key="1">
    <source>
        <dbReference type="ARBA" id="ARBA00022574"/>
    </source>
</evidence>
<dbReference type="GO" id="GO:0005680">
    <property type="term" value="C:anaphase-promoting complex"/>
    <property type="evidence" value="ECO:0007669"/>
    <property type="project" value="TreeGrafter"/>
</dbReference>
<dbReference type="PANTHER" id="PTHR19918:SF52">
    <property type="entry name" value="PROTEIN CORTEX"/>
    <property type="match status" value="1"/>
</dbReference>
<dbReference type="SUPFAM" id="SSF50978">
    <property type="entry name" value="WD40 repeat-like"/>
    <property type="match status" value="1"/>
</dbReference>
<dbReference type="Pfam" id="PF00400">
    <property type="entry name" value="WD40"/>
    <property type="match status" value="1"/>
</dbReference>
<dbReference type="InterPro" id="IPR024977">
    <property type="entry name" value="Apc4-like_WD40_dom"/>
</dbReference>
<feature type="repeat" description="WD" evidence="3">
    <location>
        <begin position="55"/>
        <end position="80"/>
    </location>
</feature>
<keyword evidence="2" id="KW-0677">Repeat</keyword>
<dbReference type="AlphaFoldDB" id="A0A9C6U4E6"/>
<dbReference type="GeneID" id="113213701"/>
<keyword evidence="1 3" id="KW-0853">WD repeat</keyword>
<organism evidence="5 6">
    <name type="scientific">Frankliniella occidentalis</name>
    <name type="common">Western flower thrips</name>
    <name type="synonym">Euthrips occidentalis</name>
    <dbReference type="NCBI Taxonomy" id="133901"/>
    <lineage>
        <taxon>Eukaryota</taxon>
        <taxon>Metazoa</taxon>
        <taxon>Ecdysozoa</taxon>
        <taxon>Arthropoda</taxon>
        <taxon>Hexapoda</taxon>
        <taxon>Insecta</taxon>
        <taxon>Pterygota</taxon>
        <taxon>Neoptera</taxon>
        <taxon>Paraneoptera</taxon>
        <taxon>Thysanoptera</taxon>
        <taxon>Terebrantia</taxon>
        <taxon>Thripoidea</taxon>
        <taxon>Thripidae</taxon>
        <taxon>Frankliniella</taxon>
    </lineage>
</organism>
<feature type="domain" description="Anaphase-promoting complex subunit 4-like WD40" evidence="4">
    <location>
        <begin position="14"/>
        <end position="102"/>
    </location>
</feature>
<dbReference type="GO" id="GO:0031145">
    <property type="term" value="P:anaphase-promoting complex-dependent catabolic process"/>
    <property type="evidence" value="ECO:0007669"/>
    <property type="project" value="TreeGrafter"/>
</dbReference>
<accession>A0A9C6U4E6</accession>
<dbReference type="InterPro" id="IPR036322">
    <property type="entry name" value="WD40_repeat_dom_sf"/>
</dbReference>
<dbReference type="InterPro" id="IPR015943">
    <property type="entry name" value="WD40/YVTN_repeat-like_dom_sf"/>
</dbReference>
<dbReference type="GO" id="GO:1990757">
    <property type="term" value="F:ubiquitin ligase activator activity"/>
    <property type="evidence" value="ECO:0007669"/>
    <property type="project" value="TreeGrafter"/>
</dbReference>
<evidence type="ECO:0000259" key="4">
    <source>
        <dbReference type="Pfam" id="PF12894"/>
    </source>
</evidence>
<dbReference type="InterPro" id="IPR033010">
    <property type="entry name" value="Cdc20/Fizzy"/>
</dbReference>
<gene>
    <name evidence="6" type="primary">LOC113213701</name>
</gene>
<evidence type="ECO:0000256" key="2">
    <source>
        <dbReference type="ARBA" id="ARBA00022737"/>
    </source>
</evidence>
<protein>
    <submittedName>
        <fullName evidence="6">Protein cortex-like</fullName>
    </submittedName>
</protein>
<dbReference type="RefSeq" id="XP_052121198.1">
    <property type="nucleotide sequence ID" value="XM_052265238.1"/>
</dbReference>
<keyword evidence="5" id="KW-1185">Reference proteome</keyword>
<dbReference type="PROSITE" id="PS50294">
    <property type="entry name" value="WD_REPEATS_REGION"/>
    <property type="match status" value="1"/>
</dbReference>
<sequence length="247" mass="27227">MSRMLPDRAPAHTVSWHPSRDLIALGTVLGNVHLLNKRLVLLRSVCVFPDPLCGVSKLAFSRDGSLLACGGLGGSVVVWDWERDTTRSDEVDTRSTVTSLSWHPWRRSMLAVGSLAGDVIIMDFSQRFITQAKYRGKLGYSADVTALSFSPKTAELVVAFNSKGATQIAVLTDLTTVVDRLEEHEDPVNYLCWSPDGTTLATAGSDNVMCLWNFMGAKKTRELKREALREAREARSGIGRRFGCVIR</sequence>
<evidence type="ECO:0000313" key="5">
    <source>
        <dbReference type="Proteomes" id="UP000504606"/>
    </source>
</evidence>
<dbReference type="KEGG" id="foc:113213701"/>
<feature type="repeat" description="WD" evidence="3">
    <location>
        <begin position="181"/>
        <end position="222"/>
    </location>
</feature>
<evidence type="ECO:0000313" key="6">
    <source>
        <dbReference type="RefSeq" id="XP_052121198.1"/>
    </source>
</evidence>
<dbReference type="Pfam" id="PF12894">
    <property type="entry name" value="ANAPC4_WD40"/>
    <property type="match status" value="1"/>
</dbReference>
<dbReference type="Proteomes" id="UP000504606">
    <property type="component" value="Unplaced"/>
</dbReference>
<dbReference type="Gene3D" id="2.130.10.10">
    <property type="entry name" value="YVTN repeat-like/Quinoprotein amine dehydrogenase"/>
    <property type="match status" value="2"/>
</dbReference>
<dbReference type="GO" id="GO:1905786">
    <property type="term" value="P:positive regulation of anaphase-promoting complex-dependent catabolic process"/>
    <property type="evidence" value="ECO:0007669"/>
    <property type="project" value="TreeGrafter"/>
</dbReference>
<dbReference type="SMART" id="SM00320">
    <property type="entry name" value="WD40"/>
    <property type="match status" value="3"/>
</dbReference>
<dbReference type="PANTHER" id="PTHR19918">
    <property type="entry name" value="CELL DIVISION CYCLE 20 CDC20 FIZZY -RELATED"/>
    <property type="match status" value="1"/>
</dbReference>
<dbReference type="GO" id="GO:0010997">
    <property type="term" value="F:anaphase-promoting complex binding"/>
    <property type="evidence" value="ECO:0007669"/>
    <property type="project" value="InterPro"/>
</dbReference>
<dbReference type="OrthoDB" id="10263272at2759"/>
<proteinExistence type="predicted"/>
<dbReference type="InterPro" id="IPR001680">
    <property type="entry name" value="WD40_rpt"/>
</dbReference>
<evidence type="ECO:0000256" key="3">
    <source>
        <dbReference type="PROSITE-ProRule" id="PRU00221"/>
    </source>
</evidence>